<protein>
    <submittedName>
        <fullName evidence="3">Uncharacterized protein</fullName>
    </submittedName>
</protein>
<name>A0A4U7JCX0_9FIRM</name>
<evidence type="ECO:0000313" key="4">
    <source>
        <dbReference type="Proteomes" id="UP000306409"/>
    </source>
</evidence>
<reference evidence="3 4" key="1">
    <citation type="submission" date="2020-09" db="EMBL/GenBank/DDBJ databases">
        <title>Characterization and genome sequencing of Ruminiclostridium sp. nov. MA18.</title>
        <authorList>
            <person name="Rettenmaier R."/>
            <person name="Kowollik M.-L."/>
            <person name="Liebl W."/>
            <person name="Zverlov V."/>
        </authorList>
    </citation>
    <scope>NUCLEOTIDE SEQUENCE [LARGE SCALE GENOMIC DNA]</scope>
    <source>
        <strain evidence="3 4">MA18</strain>
    </source>
</reference>
<dbReference type="InterPro" id="IPR055008">
    <property type="entry name" value="MrpR_C_cat"/>
</dbReference>
<proteinExistence type="predicted"/>
<accession>A0A4U7JCX0</accession>
<organism evidence="3 4">
    <name type="scientific">Ruminiclostridium herbifermentans</name>
    <dbReference type="NCBI Taxonomy" id="2488810"/>
    <lineage>
        <taxon>Bacteria</taxon>
        <taxon>Bacillati</taxon>
        <taxon>Bacillota</taxon>
        <taxon>Clostridia</taxon>
        <taxon>Eubacteriales</taxon>
        <taxon>Oscillospiraceae</taxon>
        <taxon>Ruminiclostridium</taxon>
    </lineage>
</organism>
<dbReference type="Pfam" id="PF22822">
    <property type="entry name" value="MrpR_N_CB"/>
    <property type="match status" value="1"/>
</dbReference>
<dbReference type="Pfam" id="PF22823">
    <property type="entry name" value="MrpR_C_cat"/>
    <property type="match status" value="1"/>
</dbReference>
<gene>
    <name evidence="3" type="ORF">EHE19_006490</name>
</gene>
<sequence length="407" mass="47601">MNYDYSGYDFYNSVDKISFMNENSTDFRAIFKAVSRFEYNYGKDLSDFSIEEIGGFMKAYEPSTPGAAATVRNCLKNYINYIHAKQGKNKEENPLNKLKEIFNTERNWSDQFVAESQILISHNKLIEIENKLENKQDAIIFRLLFEGIQIAEMVHLTKESISGNTINIENNRLVQVSDRCIEIINEALIEEEYKPLEKSLGSSKGIWGYLKENKEYLIRKTDRVSTENERTSYMFIRSRITDSLIRLKIKGMTSKNIMHSGMIYKSLPLFRDVNKPRLTQNEYSDLAKKFGYYTIGALPYIVNIENAKKLYGNELNIDSKEILRNSVKTGNDDTEKEMFPWWKFKEENGEYGELIVKNYLLNKYGKKNVRKMVDSAGFDFEVKTENIKNCIEVKTIGKYSIYIYYYK</sequence>
<evidence type="ECO:0000259" key="2">
    <source>
        <dbReference type="Pfam" id="PF22823"/>
    </source>
</evidence>
<dbReference type="AlphaFoldDB" id="A0A4U7JCX0"/>
<feature type="domain" description="MrpR C-terminal catalytic" evidence="2">
    <location>
        <begin position="120"/>
        <end position="316"/>
    </location>
</feature>
<dbReference type="RefSeq" id="WP_137698482.1">
    <property type="nucleotide sequence ID" value="NZ_CP061336.1"/>
</dbReference>
<keyword evidence="4" id="KW-1185">Reference proteome</keyword>
<dbReference type="Proteomes" id="UP000306409">
    <property type="component" value="Chromosome"/>
</dbReference>
<feature type="domain" description="MrpR N-terminal core-binding" evidence="1">
    <location>
        <begin position="10"/>
        <end position="81"/>
    </location>
</feature>
<dbReference type="OrthoDB" id="2086953at2"/>
<dbReference type="InterPro" id="IPR055009">
    <property type="entry name" value="MrpR_N_CB"/>
</dbReference>
<dbReference type="EMBL" id="CP061336">
    <property type="protein sequence ID" value="QNU68083.1"/>
    <property type="molecule type" value="Genomic_DNA"/>
</dbReference>
<evidence type="ECO:0000259" key="1">
    <source>
        <dbReference type="Pfam" id="PF22822"/>
    </source>
</evidence>
<dbReference type="KEGG" id="rher:EHE19_006490"/>
<evidence type="ECO:0000313" key="3">
    <source>
        <dbReference type="EMBL" id="QNU68083.1"/>
    </source>
</evidence>